<evidence type="ECO:0000256" key="4">
    <source>
        <dbReference type="ARBA" id="ARBA00023002"/>
    </source>
</evidence>
<organism evidence="6">
    <name type="scientific">freshwater metagenome</name>
    <dbReference type="NCBI Taxonomy" id="449393"/>
    <lineage>
        <taxon>unclassified sequences</taxon>
        <taxon>metagenomes</taxon>
        <taxon>ecological metagenomes</taxon>
    </lineage>
</organism>
<dbReference type="PANTHER" id="PTHR10543:SF89">
    <property type="entry name" value="CAROTENOID 9,10(9',10')-CLEAVAGE DIOXYGENASE 1"/>
    <property type="match status" value="1"/>
</dbReference>
<evidence type="ECO:0000256" key="5">
    <source>
        <dbReference type="ARBA" id="ARBA00023004"/>
    </source>
</evidence>
<name>A0A6J6CBL0_9ZZZZ</name>
<reference evidence="6" key="1">
    <citation type="submission" date="2020-05" db="EMBL/GenBank/DDBJ databases">
        <authorList>
            <person name="Chiriac C."/>
            <person name="Salcher M."/>
            <person name="Ghai R."/>
            <person name="Kavagutti S V."/>
        </authorList>
    </citation>
    <scope>NUCLEOTIDE SEQUENCE</scope>
</reference>
<sequence length="439" mass="48120">MKSNPYLSGNFGPVTEEVTAFNLQVTGQIPAELNGRYLRNGPNPITADPETYNWFLGDGMVHGVRLQDGQAEWYRNRWVKSPGSFPPNTNVIGLNGRTLALVEAGAPPVELGFELDTIGTSDFGGTLSHGYTAHPKVDPVSGELHAASYIWSLPNVIEYTVIGPNGTVIRREEIPVPGSPMVHDISITESSAVFYDLPVVFNLEDAIAGIGLPYAWSNDYGARVGVLPREGTGIDQLRWFEVNPCYVFHAVNAYDAVGVNGQPLIVLDVIRFDRVFDRSRLGPDESIPYLWRWTLDLQSGRATEEQLSDQPIEFPRVDERLVGKKHRYGWATSVYSGTGEPGASGIFDGASIACYDFQTDSLTRHEMGPGRYAGEAVFVPASETASERDGYLMSMVYDTGTDCSDLVILDAQDLLAEPLATIHLPQRVPFGFHGNFVAE</sequence>
<accession>A0A6J6CBL0</accession>
<evidence type="ECO:0000256" key="1">
    <source>
        <dbReference type="ARBA" id="ARBA00001954"/>
    </source>
</evidence>
<keyword evidence="5" id="KW-0408">Iron</keyword>
<dbReference type="GO" id="GO:0046872">
    <property type="term" value="F:metal ion binding"/>
    <property type="evidence" value="ECO:0007669"/>
    <property type="project" value="UniProtKB-KW"/>
</dbReference>
<gene>
    <name evidence="6" type="ORF">UFOPK1358_01412</name>
</gene>
<keyword evidence="4" id="KW-0560">Oxidoreductase</keyword>
<dbReference type="PANTHER" id="PTHR10543">
    <property type="entry name" value="BETA-CAROTENE DIOXYGENASE"/>
    <property type="match status" value="1"/>
</dbReference>
<dbReference type="GO" id="GO:0016121">
    <property type="term" value="P:carotene catabolic process"/>
    <property type="evidence" value="ECO:0007669"/>
    <property type="project" value="TreeGrafter"/>
</dbReference>
<proteinExistence type="inferred from homology"/>
<evidence type="ECO:0000256" key="2">
    <source>
        <dbReference type="ARBA" id="ARBA00006787"/>
    </source>
</evidence>
<dbReference type="AlphaFoldDB" id="A0A6J6CBL0"/>
<evidence type="ECO:0000256" key="3">
    <source>
        <dbReference type="ARBA" id="ARBA00022723"/>
    </source>
</evidence>
<dbReference type="EMBL" id="CAEZSF010000153">
    <property type="protein sequence ID" value="CAB4547673.1"/>
    <property type="molecule type" value="Genomic_DNA"/>
</dbReference>
<dbReference type="InterPro" id="IPR004294">
    <property type="entry name" value="Carotenoid_Oase"/>
</dbReference>
<dbReference type="Pfam" id="PF03055">
    <property type="entry name" value="RPE65"/>
    <property type="match status" value="2"/>
</dbReference>
<comment type="cofactor">
    <cofactor evidence="1">
        <name>Fe(2+)</name>
        <dbReference type="ChEBI" id="CHEBI:29033"/>
    </cofactor>
</comment>
<evidence type="ECO:0000313" key="6">
    <source>
        <dbReference type="EMBL" id="CAB4547673.1"/>
    </source>
</evidence>
<protein>
    <submittedName>
        <fullName evidence="6">Unannotated protein</fullName>
    </submittedName>
</protein>
<keyword evidence="3" id="KW-0479">Metal-binding</keyword>
<dbReference type="GO" id="GO:0010436">
    <property type="term" value="F:carotenoid dioxygenase activity"/>
    <property type="evidence" value="ECO:0007669"/>
    <property type="project" value="TreeGrafter"/>
</dbReference>
<comment type="similarity">
    <text evidence="2">Belongs to the carotenoid oxygenase family.</text>
</comment>